<evidence type="ECO:0000256" key="7">
    <source>
        <dbReference type="HAMAP-Rule" id="MF_01374"/>
    </source>
</evidence>
<feature type="binding site" evidence="7">
    <location>
        <position position="58"/>
    </location>
    <ligand>
        <name>Zn(2+)</name>
        <dbReference type="ChEBI" id="CHEBI:29105"/>
        <label>2</label>
    </ligand>
</feature>
<proteinExistence type="inferred from homology"/>
<dbReference type="Pfam" id="PF00753">
    <property type="entry name" value="Lactamase_B"/>
    <property type="match status" value="1"/>
</dbReference>
<evidence type="ECO:0000259" key="8">
    <source>
        <dbReference type="SMART" id="SM00849"/>
    </source>
</evidence>
<feature type="binding site" evidence="7">
    <location>
        <position position="53"/>
    </location>
    <ligand>
        <name>Zn(2+)</name>
        <dbReference type="ChEBI" id="CHEBI:29105"/>
        <label>1</label>
    </ligand>
</feature>
<dbReference type="InterPro" id="IPR017782">
    <property type="entry name" value="Hydroxyacylglutathione_Hdrlase"/>
</dbReference>
<feature type="binding site" evidence="7">
    <location>
        <position position="167"/>
    </location>
    <ligand>
        <name>Zn(2+)</name>
        <dbReference type="ChEBI" id="CHEBI:29105"/>
        <label>2</label>
    </ligand>
</feature>
<evidence type="ECO:0000313" key="9">
    <source>
        <dbReference type="EMBL" id="MFC3914998.1"/>
    </source>
</evidence>
<protein>
    <recommendedName>
        <fullName evidence="7">Hydroxyacylglutathione hydrolase</fullName>
        <ecNumber evidence="7">3.1.2.6</ecNumber>
    </recommendedName>
    <alternativeName>
        <fullName evidence="7">Glyoxalase II</fullName>
        <shortName evidence="7">Glx II</shortName>
    </alternativeName>
</protein>
<dbReference type="SUPFAM" id="SSF56281">
    <property type="entry name" value="Metallo-hydrolase/oxidoreductase"/>
    <property type="match status" value="1"/>
</dbReference>
<evidence type="ECO:0000313" key="10">
    <source>
        <dbReference type="Proteomes" id="UP001595692"/>
    </source>
</evidence>
<dbReference type="InterPro" id="IPR032282">
    <property type="entry name" value="HAGH_C"/>
</dbReference>
<dbReference type="PIRSF" id="PIRSF005457">
    <property type="entry name" value="Glx"/>
    <property type="match status" value="1"/>
</dbReference>
<dbReference type="NCBIfam" id="TIGR03413">
    <property type="entry name" value="GSH_gloB"/>
    <property type="match status" value="1"/>
</dbReference>
<dbReference type="PANTHER" id="PTHR43705">
    <property type="entry name" value="HYDROXYACYLGLUTATHIONE HYDROLASE"/>
    <property type="match status" value="1"/>
</dbReference>
<comment type="cofactor">
    <cofactor evidence="7">
        <name>Zn(2+)</name>
        <dbReference type="ChEBI" id="CHEBI:29105"/>
    </cofactor>
    <text evidence="7">Binds 2 Zn(2+) ions per subunit.</text>
</comment>
<comment type="pathway">
    <text evidence="2 7">Secondary metabolite metabolism; methylglyoxal degradation; (R)-lactate from methylglyoxal: step 2/2.</text>
</comment>
<feature type="binding site" evidence="7">
    <location>
        <position position="129"/>
    </location>
    <ligand>
        <name>Zn(2+)</name>
        <dbReference type="ChEBI" id="CHEBI:29105"/>
        <label>1</label>
    </ligand>
</feature>
<comment type="subunit">
    <text evidence="7">Monomer.</text>
</comment>
<feature type="binding site" evidence="7">
    <location>
        <position position="55"/>
    </location>
    <ligand>
        <name>Zn(2+)</name>
        <dbReference type="ChEBI" id="CHEBI:29105"/>
        <label>1</label>
    </ligand>
</feature>
<evidence type="ECO:0000256" key="2">
    <source>
        <dbReference type="ARBA" id="ARBA00004963"/>
    </source>
</evidence>
<reference evidence="10" key="1">
    <citation type="journal article" date="2019" name="Int. J. Syst. Evol. Microbiol.">
        <title>The Global Catalogue of Microorganisms (GCM) 10K type strain sequencing project: providing services to taxonomists for standard genome sequencing and annotation.</title>
        <authorList>
            <consortium name="The Broad Institute Genomics Platform"/>
            <consortium name="The Broad Institute Genome Sequencing Center for Infectious Disease"/>
            <person name="Wu L."/>
            <person name="Ma J."/>
        </authorList>
    </citation>
    <scope>NUCLEOTIDE SEQUENCE [LARGE SCALE GENOMIC DNA]</scope>
    <source>
        <strain evidence="10">CCUG 54939</strain>
    </source>
</reference>
<sequence length="255" mass="28328">MLQVMTIPARQDNYIWLIKKDNHAVIVDPGEAEPVLQRLEQAGLQLDAILVTHLHHDHIDGIPRLLAAWPSARLFAPGDIAGQLYVQRIEDGDELHLDALGLTLQVLHVPGHTGEHVAYYGQGMLFSGDTLFAAGCGRLLGGKAEQLYASLRRLAALPPDTQVYCAHEYTQSNLRFCYQVEPQNPAIRTRMQQVGKLIQQGLPTIPSRLSDELATNVFLRTASPDVQAWAEMNGGQICENEIQVFAILREKKNNL</sequence>
<evidence type="ECO:0000256" key="1">
    <source>
        <dbReference type="ARBA" id="ARBA00001623"/>
    </source>
</evidence>
<dbReference type="InterPro" id="IPR036866">
    <property type="entry name" value="RibonucZ/Hydroxyglut_hydro"/>
</dbReference>
<comment type="caution">
    <text evidence="9">The sequence shown here is derived from an EMBL/GenBank/DDBJ whole genome shotgun (WGS) entry which is preliminary data.</text>
</comment>
<evidence type="ECO:0000256" key="4">
    <source>
        <dbReference type="ARBA" id="ARBA00022723"/>
    </source>
</evidence>
<gene>
    <name evidence="7 9" type="primary">gloB</name>
    <name evidence="9" type="ORF">ACFOSS_16270</name>
</gene>
<feature type="binding site" evidence="7">
    <location>
        <position position="112"/>
    </location>
    <ligand>
        <name>Zn(2+)</name>
        <dbReference type="ChEBI" id="CHEBI:29105"/>
        <label>1</label>
    </ligand>
</feature>
<feature type="binding site" evidence="7">
    <location>
        <position position="129"/>
    </location>
    <ligand>
        <name>Zn(2+)</name>
        <dbReference type="ChEBI" id="CHEBI:29105"/>
        <label>2</label>
    </ligand>
</feature>
<comment type="similarity">
    <text evidence="3 7">Belongs to the metallo-beta-lactamase superfamily. Glyoxalase II family.</text>
</comment>
<dbReference type="EMBL" id="JBHSAF010000015">
    <property type="protein sequence ID" value="MFC3914998.1"/>
    <property type="molecule type" value="Genomic_DNA"/>
</dbReference>
<name>A0ABV8CSI8_9GAMM</name>
<accession>A0ABV8CSI8</accession>
<feature type="binding site" evidence="7">
    <location>
        <position position="57"/>
    </location>
    <ligand>
        <name>Zn(2+)</name>
        <dbReference type="ChEBI" id="CHEBI:29105"/>
        <label>2</label>
    </ligand>
</feature>
<keyword evidence="5 7" id="KW-0378">Hydrolase</keyword>
<dbReference type="InterPro" id="IPR050110">
    <property type="entry name" value="Glyoxalase_II_hydrolase"/>
</dbReference>
<dbReference type="Pfam" id="PF16123">
    <property type="entry name" value="HAGH_C"/>
    <property type="match status" value="1"/>
</dbReference>
<feature type="domain" description="Metallo-beta-lactamase" evidence="8">
    <location>
        <begin position="12"/>
        <end position="167"/>
    </location>
</feature>
<keyword evidence="10" id="KW-1185">Reference proteome</keyword>
<evidence type="ECO:0000256" key="6">
    <source>
        <dbReference type="ARBA" id="ARBA00022833"/>
    </source>
</evidence>
<evidence type="ECO:0000256" key="5">
    <source>
        <dbReference type="ARBA" id="ARBA00022801"/>
    </source>
</evidence>
<dbReference type="Proteomes" id="UP001595692">
    <property type="component" value="Unassembled WGS sequence"/>
</dbReference>
<dbReference type="GO" id="GO:0004416">
    <property type="term" value="F:hydroxyacylglutathione hydrolase activity"/>
    <property type="evidence" value="ECO:0007669"/>
    <property type="project" value="UniProtKB-EC"/>
</dbReference>
<dbReference type="Gene3D" id="3.60.15.10">
    <property type="entry name" value="Ribonuclease Z/Hydroxyacylglutathione hydrolase-like"/>
    <property type="match status" value="1"/>
</dbReference>
<dbReference type="SMART" id="SM00849">
    <property type="entry name" value="Lactamase_B"/>
    <property type="match status" value="1"/>
</dbReference>
<dbReference type="EC" id="3.1.2.6" evidence="7"/>
<comment type="function">
    <text evidence="7">Thiolesterase that catalyzes the hydrolysis of S-D-lactoyl-glutathione to form glutathione and D-lactic acid.</text>
</comment>
<dbReference type="HAMAP" id="MF_01374">
    <property type="entry name" value="Glyoxalase_2"/>
    <property type="match status" value="1"/>
</dbReference>
<dbReference type="RefSeq" id="WP_377154582.1">
    <property type="nucleotide sequence ID" value="NZ_JBHSAF010000015.1"/>
</dbReference>
<dbReference type="PANTHER" id="PTHR43705:SF1">
    <property type="entry name" value="HYDROXYACYLGLUTATHIONE HYDROLASE GLOB"/>
    <property type="match status" value="1"/>
</dbReference>
<dbReference type="InterPro" id="IPR001279">
    <property type="entry name" value="Metallo-B-lactamas"/>
</dbReference>
<dbReference type="CDD" id="cd07723">
    <property type="entry name" value="hydroxyacylglutathione_hydrolase_MBL-fold"/>
    <property type="match status" value="1"/>
</dbReference>
<comment type="catalytic activity">
    <reaction evidence="1 7">
        <text>an S-(2-hydroxyacyl)glutathione + H2O = a 2-hydroxy carboxylate + glutathione + H(+)</text>
        <dbReference type="Rhea" id="RHEA:21864"/>
        <dbReference type="ChEBI" id="CHEBI:15377"/>
        <dbReference type="ChEBI" id="CHEBI:15378"/>
        <dbReference type="ChEBI" id="CHEBI:57925"/>
        <dbReference type="ChEBI" id="CHEBI:58896"/>
        <dbReference type="ChEBI" id="CHEBI:71261"/>
        <dbReference type="EC" id="3.1.2.6"/>
    </reaction>
</comment>
<organism evidence="9 10">
    <name type="scientific">Pseudaeromonas sharmana</name>
    <dbReference type="NCBI Taxonomy" id="328412"/>
    <lineage>
        <taxon>Bacteria</taxon>
        <taxon>Pseudomonadati</taxon>
        <taxon>Pseudomonadota</taxon>
        <taxon>Gammaproteobacteria</taxon>
        <taxon>Aeromonadales</taxon>
        <taxon>Aeromonadaceae</taxon>
        <taxon>Pseudaeromonas</taxon>
    </lineage>
</organism>
<keyword evidence="4 7" id="KW-0479">Metal-binding</keyword>
<keyword evidence="6 7" id="KW-0862">Zinc</keyword>
<dbReference type="InterPro" id="IPR035680">
    <property type="entry name" value="Clx_II_MBL"/>
</dbReference>
<evidence type="ECO:0000256" key="3">
    <source>
        <dbReference type="ARBA" id="ARBA00006759"/>
    </source>
</evidence>